<organism evidence="3 4">
    <name type="scientific">Amycolatopsis silviterrae</name>
    <dbReference type="NCBI Taxonomy" id="1656914"/>
    <lineage>
        <taxon>Bacteria</taxon>
        <taxon>Bacillati</taxon>
        <taxon>Actinomycetota</taxon>
        <taxon>Actinomycetes</taxon>
        <taxon>Pseudonocardiales</taxon>
        <taxon>Pseudonocardiaceae</taxon>
        <taxon>Amycolatopsis</taxon>
    </lineage>
</organism>
<dbReference type="InterPro" id="IPR036291">
    <property type="entry name" value="NAD(P)-bd_dom_sf"/>
</dbReference>
<dbReference type="Proteomes" id="UP001597483">
    <property type="component" value="Unassembled WGS sequence"/>
</dbReference>
<dbReference type="Gene3D" id="3.40.50.720">
    <property type="entry name" value="NAD(P)-binding Rossmann-like Domain"/>
    <property type="match status" value="1"/>
</dbReference>
<dbReference type="PRINTS" id="PR00081">
    <property type="entry name" value="GDHRDH"/>
</dbReference>
<dbReference type="NCBIfam" id="NF004846">
    <property type="entry name" value="PRK06197.1"/>
    <property type="match status" value="1"/>
</dbReference>
<dbReference type="RefSeq" id="WP_378312433.1">
    <property type="nucleotide sequence ID" value="NZ_JBHUKS010000033.1"/>
</dbReference>
<comment type="caution">
    <text evidence="3">The sequence shown here is derived from an EMBL/GenBank/DDBJ whole genome shotgun (WGS) entry which is preliminary data.</text>
</comment>
<keyword evidence="4" id="KW-1185">Reference proteome</keyword>
<reference evidence="4" key="1">
    <citation type="journal article" date="2019" name="Int. J. Syst. Evol. Microbiol.">
        <title>The Global Catalogue of Microorganisms (GCM) 10K type strain sequencing project: providing services to taxonomists for standard genome sequencing and annotation.</title>
        <authorList>
            <consortium name="The Broad Institute Genomics Platform"/>
            <consortium name="The Broad Institute Genome Sequencing Center for Infectious Disease"/>
            <person name="Wu L."/>
            <person name="Ma J."/>
        </authorList>
    </citation>
    <scope>NUCLEOTIDE SEQUENCE [LARGE SCALE GENOMIC DNA]</scope>
    <source>
        <strain evidence="4">CGMCC 4.7641</strain>
    </source>
</reference>
<evidence type="ECO:0000313" key="4">
    <source>
        <dbReference type="Proteomes" id="UP001597483"/>
    </source>
</evidence>
<protein>
    <submittedName>
        <fullName evidence="3">Oxidoreductase</fullName>
    </submittedName>
</protein>
<dbReference type="Pfam" id="PF00106">
    <property type="entry name" value="adh_short"/>
    <property type="match status" value="1"/>
</dbReference>
<keyword evidence="1" id="KW-0560">Oxidoreductase</keyword>
<dbReference type="PANTHER" id="PTHR43157">
    <property type="entry name" value="PHOSPHATIDYLINOSITOL-GLYCAN BIOSYNTHESIS CLASS F PROTEIN-RELATED"/>
    <property type="match status" value="1"/>
</dbReference>
<sequence>MNEWFRLERGCVAVVTGANTGIGFETARALADRGAHVVLACRDPKKAQDAARRIGPGTEVIRVDLASLDSVREAAGELRARHDRIDLLINNAGVTGVSGRTEDGFEMQFGVNHLGHFAWTALLLDRLLDVPGSRVVTVSSIGHRFGRIDPADLRAASGYPASKLANLLFAYELAKRLRGKETVSLAAHPGGATTDIFRYSSPVFRGVNLAVARLFGRTPEMGALPTLRAATDPSASNGEYYGPGGLFEIGGYPELVKSSARSHDESLQKQLWEASLEATGVGCPV</sequence>
<dbReference type="PANTHER" id="PTHR43157:SF31">
    <property type="entry name" value="PHOSPHATIDYLINOSITOL-GLYCAN BIOSYNTHESIS CLASS F PROTEIN"/>
    <property type="match status" value="1"/>
</dbReference>
<dbReference type="CDD" id="cd05327">
    <property type="entry name" value="retinol-DH_like_SDR_c_like"/>
    <property type="match status" value="1"/>
</dbReference>
<name>A0ABW5HLB5_9PSEU</name>
<evidence type="ECO:0000256" key="2">
    <source>
        <dbReference type="RuleBase" id="RU000363"/>
    </source>
</evidence>
<evidence type="ECO:0000256" key="1">
    <source>
        <dbReference type="ARBA" id="ARBA00023002"/>
    </source>
</evidence>
<dbReference type="PRINTS" id="PR00080">
    <property type="entry name" value="SDRFAMILY"/>
</dbReference>
<evidence type="ECO:0000313" key="3">
    <source>
        <dbReference type="EMBL" id="MFD2473735.1"/>
    </source>
</evidence>
<accession>A0ABW5HLB5</accession>
<comment type="similarity">
    <text evidence="2">Belongs to the short-chain dehydrogenases/reductases (SDR) family.</text>
</comment>
<proteinExistence type="inferred from homology"/>
<dbReference type="SUPFAM" id="SSF51735">
    <property type="entry name" value="NAD(P)-binding Rossmann-fold domains"/>
    <property type="match status" value="1"/>
</dbReference>
<dbReference type="InterPro" id="IPR002347">
    <property type="entry name" value="SDR_fam"/>
</dbReference>
<dbReference type="EMBL" id="JBHUKS010000033">
    <property type="protein sequence ID" value="MFD2473735.1"/>
    <property type="molecule type" value="Genomic_DNA"/>
</dbReference>
<gene>
    <name evidence="3" type="ORF">ACFSVL_40480</name>
</gene>